<protein>
    <submittedName>
        <fullName evidence="1">Uncharacterized protein</fullName>
    </submittedName>
</protein>
<evidence type="ECO:0000313" key="2">
    <source>
        <dbReference type="Proteomes" id="UP001187192"/>
    </source>
</evidence>
<proteinExistence type="predicted"/>
<name>A0AA88A881_FICCA</name>
<evidence type="ECO:0000313" key="1">
    <source>
        <dbReference type="EMBL" id="GMN47525.1"/>
    </source>
</evidence>
<keyword evidence="2" id="KW-1185">Reference proteome</keyword>
<gene>
    <name evidence="1" type="ORF">TIFTF001_016702</name>
</gene>
<organism evidence="1 2">
    <name type="scientific">Ficus carica</name>
    <name type="common">Common fig</name>
    <dbReference type="NCBI Taxonomy" id="3494"/>
    <lineage>
        <taxon>Eukaryota</taxon>
        <taxon>Viridiplantae</taxon>
        <taxon>Streptophyta</taxon>
        <taxon>Embryophyta</taxon>
        <taxon>Tracheophyta</taxon>
        <taxon>Spermatophyta</taxon>
        <taxon>Magnoliopsida</taxon>
        <taxon>eudicotyledons</taxon>
        <taxon>Gunneridae</taxon>
        <taxon>Pentapetalae</taxon>
        <taxon>rosids</taxon>
        <taxon>fabids</taxon>
        <taxon>Rosales</taxon>
        <taxon>Moraceae</taxon>
        <taxon>Ficeae</taxon>
        <taxon>Ficus</taxon>
    </lineage>
</organism>
<sequence length="71" mass="7968">MRLIALWNPSHIDLEIVKVAAEGVDVTDDEAIRLFESVEVLSGRVSISLMDMKLMFHERAMKLKSIGDPLS</sequence>
<reference evidence="1" key="1">
    <citation type="submission" date="2023-07" db="EMBL/GenBank/DDBJ databases">
        <title>draft genome sequence of fig (Ficus carica).</title>
        <authorList>
            <person name="Takahashi T."/>
            <person name="Nishimura K."/>
        </authorList>
    </citation>
    <scope>NUCLEOTIDE SEQUENCE</scope>
</reference>
<comment type="caution">
    <text evidence="1">The sequence shown here is derived from an EMBL/GenBank/DDBJ whole genome shotgun (WGS) entry which is preliminary data.</text>
</comment>
<dbReference type="Gramene" id="FCD_00020038-RA">
    <property type="protein sequence ID" value="FCD_00020038-RA:cds"/>
    <property type="gene ID" value="FCD_00020038"/>
</dbReference>
<dbReference type="AlphaFoldDB" id="A0AA88A881"/>
<dbReference type="EMBL" id="BTGU01000025">
    <property type="protein sequence ID" value="GMN47525.1"/>
    <property type="molecule type" value="Genomic_DNA"/>
</dbReference>
<dbReference type="Proteomes" id="UP001187192">
    <property type="component" value="Unassembled WGS sequence"/>
</dbReference>
<accession>A0AA88A881</accession>